<proteinExistence type="predicted"/>
<organism evidence="1 2">
    <name type="scientific">Didymodactylos carnosus</name>
    <dbReference type="NCBI Taxonomy" id="1234261"/>
    <lineage>
        <taxon>Eukaryota</taxon>
        <taxon>Metazoa</taxon>
        <taxon>Spiralia</taxon>
        <taxon>Gnathifera</taxon>
        <taxon>Rotifera</taxon>
        <taxon>Eurotatoria</taxon>
        <taxon>Bdelloidea</taxon>
        <taxon>Philodinida</taxon>
        <taxon>Philodinidae</taxon>
        <taxon>Didymodactylos</taxon>
    </lineage>
</organism>
<comment type="caution">
    <text evidence="1">The sequence shown here is derived from an EMBL/GenBank/DDBJ whole genome shotgun (WGS) entry which is preliminary data.</text>
</comment>
<protein>
    <submittedName>
        <fullName evidence="1">Uncharacterized protein</fullName>
    </submittedName>
</protein>
<dbReference type="AlphaFoldDB" id="A0A8S2YRF5"/>
<dbReference type="EMBL" id="CAJOBA010118278">
    <property type="protein sequence ID" value="CAF4573338.1"/>
    <property type="molecule type" value="Genomic_DNA"/>
</dbReference>
<evidence type="ECO:0000313" key="2">
    <source>
        <dbReference type="Proteomes" id="UP000682733"/>
    </source>
</evidence>
<reference evidence="1" key="1">
    <citation type="submission" date="2021-02" db="EMBL/GenBank/DDBJ databases">
        <authorList>
            <person name="Nowell W R."/>
        </authorList>
    </citation>
    <scope>NUCLEOTIDE SEQUENCE</scope>
</reference>
<sequence>MLPPLDTVINMDDQIIVIAEDDDKITLSLNYLAYIAKYSSPISQSVITLGTIQLAKTIATKVERNIICGWNNKTPLMIKELENYVSHGSELHILTNSVEAQKFVSDHLVNELEHQKLYFHSGHMTRRQ</sequence>
<accession>A0A8S2YRF5</accession>
<dbReference type="Proteomes" id="UP000682733">
    <property type="component" value="Unassembled WGS sequence"/>
</dbReference>
<gene>
    <name evidence="1" type="ORF">TMI583_LOCUS50229</name>
</gene>
<name>A0A8S2YRF5_9BILA</name>
<feature type="non-terminal residue" evidence="1">
    <location>
        <position position="128"/>
    </location>
</feature>
<evidence type="ECO:0000313" key="1">
    <source>
        <dbReference type="EMBL" id="CAF4573338.1"/>
    </source>
</evidence>